<evidence type="ECO:0000256" key="19">
    <source>
        <dbReference type="SAM" id="SignalP"/>
    </source>
</evidence>
<feature type="transmembrane region" description="Helical" evidence="18">
    <location>
        <begin position="306"/>
        <end position="325"/>
    </location>
</feature>
<evidence type="ECO:0000256" key="2">
    <source>
        <dbReference type="ARBA" id="ARBA00012513"/>
    </source>
</evidence>
<keyword evidence="15" id="KW-0325">Glycoprotein</keyword>
<protein>
    <recommendedName>
        <fullName evidence="2">non-specific serine/threonine protein kinase</fullName>
        <ecNumber evidence="2">2.7.11.1</ecNumber>
    </recommendedName>
</protein>
<dbReference type="PROSITE" id="PS50011">
    <property type="entry name" value="PROTEIN_KINASE_DOM"/>
    <property type="match status" value="1"/>
</dbReference>
<keyword evidence="9" id="KW-0418">Kinase</keyword>
<evidence type="ECO:0000256" key="5">
    <source>
        <dbReference type="ARBA" id="ARBA00022679"/>
    </source>
</evidence>
<evidence type="ECO:0000256" key="13">
    <source>
        <dbReference type="ARBA" id="ARBA00023157"/>
    </source>
</evidence>
<dbReference type="Pfam" id="PF00069">
    <property type="entry name" value="Pkinase"/>
    <property type="match status" value="1"/>
</dbReference>
<comment type="catalytic activity">
    <reaction evidence="16">
        <text>L-threonyl-[protein] + ATP = O-phospho-L-threonyl-[protein] + ADP + H(+)</text>
        <dbReference type="Rhea" id="RHEA:46608"/>
        <dbReference type="Rhea" id="RHEA-COMP:11060"/>
        <dbReference type="Rhea" id="RHEA-COMP:11605"/>
        <dbReference type="ChEBI" id="CHEBI:15378"/>
        <dbReference type="ChEBI" id="CHEBI:30013"/>
        <dbReference type="ChEBI" id="CHEBI:30616"/>
        <dbReference type="ChEBI" id="CHEBI:61977"/>
        <dbReference type="ChEBI" id="CHEBI:456216"/>
        <dbReference type="EC" id="2.7.11.1"/>
    </reaction>
</comment>
<dbReference type="SMART" id="SM00220">
    <property type="entry name" value="S_TKc"/>
    <property type="match status" value="1"/>
</dbReference>
<evidence type="ECO:0000256" key="18">
    <source>
        <dbReference type="SAM" id="Phobius"/>
    </source>
</evidence>
<keyword evidence="10" id="KW-0067">ATP-binding</keyword>
<dbReference type="Proteomes" id="UP000604825">
    <property type="component" value="Unassembled WGS sequence"/>
</dbReference>
<keyword evidence="13" id="KW-1015">Disulfide bond</keyword>
<reference evidence="21" key="1">
    <citation type="submission" date="2020-10" db="EMBL/GenBank/DDBJ databases">
        <authorList>
            <person name="Han B."/>
            <person name="Lu T."/>
            <person name="Zhao Q."/>
            <person name="Huang X."/>
            <person name="Zhao Y."/>
        </authorList>
    </citation>
    <scope>NUCLEOTIDE SEQUENCE</scope>
</reference>
<evidence type="ECO:0000256" key="16">
    <source>
        <dbReference type="ARBA" id="ARBA00047899"/>
    </source>
</evidence>
<sequence length="664" mass="71554">MTRRRFFFLVAVACLIHGLGTPRGCSAAPTAAPSSGSSSCSAAVTCGKVNITYPFHLLSDGGAAAAFCGYPGLGLDCVDGNTTVLRLSTNNNTVLTINYPARTMFVVDSGIARAGYDCPSVAHNVTVAPGSGVQFTTSDASLTFLVGCAGSGGGDGAPPSACLDGSAPIGCGLSGVAGDGERSYVFRGASATAAAALPGGSECARYCRGTVTVPVYAALFDVPSLSNLSTSYARVLKNGFELSWDRSFDEQCGPCESSGGWCSYNRTTTASGGGGGPLVFSCICPDGRSRPSDCGHGITRRKIRTYVIASTTSMAFVLLLFLAYLMHHKRTYGSFVFWRKRSYISPRVEAFLQRYGSLHPKVYSYMEVKRMTKSFAHQIGQGGCGVVYKGSLPDGHLVAVKMLKELKGDDEQFMNEVASISTTSHVNIVTLLGFCVQGSKRALVYDYMTNGSLERFIFSKHLEDKNSLSWGKLFEIVVGIARGLEYLHRGCKTRIVHFDIKPHNILLDENFCPKISDFGLAKLSVQKESTISIGVARGTIGYIAPEVFSRQFGVVSSKSDVYSYGMMILEMVGSTRTTNNNTNCESNDELYFPRWIYENLDQYCLDASEMSMSDSEVVRKIIVVGLWCVQVMPIDRPSMSQVVEMLESDLKDLQLPSKPLTPSS</sequence>
<keyword evidence="8" id="KW-0547">Nucleotide-binding</keyword>
<dbReference type="SUPFAM" id="SSF56112">
    <property type="entry name" value="Protein kinase-like (PK-like)"/>
    <property type="match status" value="1"/>
</dbReference>
<evidence type="ECO:0000256" key="8">
    <source>
        <dbReference type="ARBA" id="ARBA00022741"/>
    </source>
</evidence>
<keyword evidence="7 19" id="KW-0732">Signal</keyword>
<evidence type="ECO:0000256" key="17">
    <source>
        <dbReference type="ARBA" id="ARBA00048679"/>
    </source>
</evidence>
<evidence type="ECO:0000256" key="4">
    <source>
        <dbReference type="ARBA" id="ARBA00022536"/>
    </source>
</evidence>
<dbReference type="Pfam" id="PF13947">
    <property type="entry name" value="GUB_WAK_bind"/>
    <property type="match status" value="1"/>
</dbReference>
<keyword evidence="11 18" id="KW-1133">Transmembrane helix</keyword>
<comment type="caution">
    <text evidence="21">The sequence shown here is derived from an EMBL/GenBank/DDBJ whole genome shotgun (WGS) entry which is preliminary data.</text>
</comment>
<dbReference type="InterPro" id="IPR008271">
    <property type="entry name" value="Ser/Thr_kinase_AS"/>
</dbReference>
<keyword evidence="12 18" id="KW-0472">Membrane</keyword>
<dbReference type="InterPro" id="IPR011009">
    <property type="entry name" value="Kinase-like_dom_sf"/>
</dbReference>
<dbReference type="AlphaFoldDB" id="A0A811NX97"/>
<dbReference type="GO" id="GO:0030247">
    <property type="term" value="F:polysaccharide binding"/>
    <property type="evidence" value="ECO:0007669"/>
    <property type="project" value="InterPro"/>
</dbReference>
<evidence type="ECO:0000256" key="10">
    <source>
        <dbReference type="ARBA" id="ARBA00022840"/>
    </source>
</evidence>
<evidence type="ECO:0000313" key="22">
    <source>
        <dbReference type="Proteomes" id="UP000604825"/>
    </source>
</evidence>
<evidence type="ECO:0000256" key="11">
    <source>
        <dbReference type="ARBA" id="ARBA00022989"/>
    </source>
</evidence>
<keyword evidence="14" id="KW-0675">Receptor</keyword>
<dbReference type="GO" id="GO:0016020">
    <property type="term" value="C:membrane"/>
    <property type="evidence" value="ECO:0007669"/>
    <property type="project" value="UniProtKB-SubCell"/>
</dbReference>
<keyword evidence="6 18" id="KW-0812">Transmembrane</keyword>
<evidence type="ECO:0000256" key="12">
    <source>
        <dbReference type="ARBA" id="ARBA00023136"/>
    </source>
</evidence>
<feature type="chain" id="PRO_5032647158" description="non-specific serine/threonine protein kinase" evidence="19">
    <location>
        <begin position="28"/>
        <end position="664"/>
    </location>
</feature>
<evidence type="ECO:0000313" key="21">
    <source>
        <dbReference type="EMBL" id="CAD6230246.1"/>
    </source>
</evidence>
<dbReference type="GO" id="GO:0005524">
    <property type="term" value="F:ATP binding"/>
    <property type="evidence" value="ECO:0007669"/>
    <property type="project" value="UniProtKB-KW"/>
</dbReference>
<dbReference type="Gene3D" id="1.10.510.10">
    <property type="entry name" value="Transferase(Phosphotransferase) domain 1"/>
    <property type="match status" value="1"/>
</dbReference>
<evidence type="ECO:0000256" key="3">
    <source>
        <dbReference type="ARBA" id="ARBA00022527"/>
    </source>
</evidence>
<name>A0A811NX97_9POAL</name>
<dbReference type="Pfam" id="PF14380">
    <property type="entry name" value="WAK_assoc"/>
    <property type="match status" value="1"/>
</dbReference>
<comment type="subcellular location">
    <subcellularLocation>
        <location evidence="1">Membrane</location>
        <topology evidence="1">Single-pass type I membrane protein</topology>
    </subcellularLocation>
</comment>
<gene>
    <name evidence="21" type="ORF">NCGR_LOCUS20621</name>
</gene>
<dbReference type="InterPro" id="IPR000719">
    <property type="entry name" value="Prot_kinase_dom"/>
</dbReference>
<dbReference type="OrthoDB" id="4062651at2759"/>
<evidence type="ECO:0000256" key="9">
    <source>
        <dbReference type="ARBA" id="ARBA00022777"/>
    </source>
</evidence>
<feature type="signal peptide" evidence="19">
    <location>
        <begin position="1"/>
        <end position="27"/>
    </location>
</feature>
<dbReference type="InterPro" id="IPR032872">
    <property type="entry name" value="WAK_assoc_C"/>
</dbReference>
<dbReference type="InterPro" id="IPR045874">
    <property type="entry name" value="LRK10/LRL21-25-like"/>
</dbReference>
<dbReference type="PANTHER" id="PTHR27009">
    <property type="entry name" value="RUST RESISTANCE KINASE LR10-RELATED"/>
    <property type="match status" value="1"/>
</dbReference>
<dbReference type="FunFam" id="3.30.200.20:FF:000059">
    <property type="entry name" value="S-receptor-like serine/threonine-protein kinase"/>
    <property type="match status" value="1"/>
</dbReference>
<evidence type="ECO:0000259" key="20">
    <source>
        <dbReference type="PROSITE" id="PS50011"/>
    </source>
</evidence>
<evidence type="ECO:0000256" key="7">
    <source>
        <dbReference type="ARBA" id="ARBA00022729"/>
    </source>
</evidence>
<comment type="catalytic activity">
    <reaction evidence="17">
        <text>L-seryl-[protein] + ATP = O-phospho-L-seryl-[protein] + ADP + H(+)</text>
        <dbReference type="Rhea" id="RHEA:17989"/>
        <dbReference type="Rhea" id="RHEA-COMP:9863"/>
        <dbReference type="Rhea" id="RHEA-COMP:11604"/>
        <dbReference type="ChEBI" id="CHEBI:15378"/>
        <dbReference type="ChEBI" id="CHEBI:29999"/>
        <dbReference type="ChEBI" id="CHEBI:30616"/>
        <dbReference type="ChEBI" id="CHEBI:83421"/>
        <dbReference type="ChEBI" id="CHEBI:456216"/>
        <dbReference type="EC" id="2.7.11.1"/>
    </reaction>
</comment>
<dbReference type="PROSITE" id="PS00108">
    <property type="entry name" value="PROTEIN_KINASE_ST"/>
    <property type="match status" value="1"/>
</dbReference>
<feature type="domain" description="Protein kinase" evidence="20">
    <location>
        <begin position="373"/>
        <end position="650"/>
    </location>
</feature>
<keyword evidence="4" id="KW-0245">EGF-like domain</keyword>
<keyword evidence="3" id="KW-0723">Serine/threonine-protein kinase</keyword>
<keyword evidence="5" id="KW-0808">Transferase</keyword>
<organism evidence="21 22">
    <name type="scientific">Miscanthus lutarioriparius</name>
    <dbReference type="NCBI Taxonomy" id="422564"/>
    <lineage>
        <taxon>Eukaryota</taxon>
        <taxon>Viridiplantae</taxon>
        <taxon>Streptophyta</taxon>
        <taxon>Embryophyta</taxon>
        <taxon>Tracheophyta</taxon>
        <taxon>Spermatophyta</taxon>
        <taxon>Magnoliopsida</taxon>
        <taxon>Liliopsida</taxon>
        <taxon>Poales</taxon>
        <taxon>Poaceae</taxon>
        <taxon>PACMAD clade</taxon>
        <taxon>Panicoideae</taxon>
        <taxon>Andropogonodae</taxon>
        <taxon>Andropogoneae</taxon>
        <taxon>Saccharinae</taxon>
        <taxon>Miscanthus</taxon>
    </lineage>
</organism>
<dbReference type="EMBL" id="CAJGYO010000005">
    <property type="protein sequence ID" value="CAD6230246.1"/>
    <property type="molecule type" value="Genomic_DNA"/>
</dbReference>
<evidence type="ECO:0000256" key="1">
    <source>
        <dbReference type="ARBA" id="ARBA00004479"/>
    </source>
</evidence>
<evidence type="ECO:0000256" key="15">
    <source>
        <dbReference type="ARBA" id="ARBA00023180"/>
    </source>
</evidence>
<dbReference type="EC" id="2.7.11.1" evidence="2"/>
<accession>A0A811NX97</accession>
<evidence type="ECO:0000256" key="6">
    <source>
        <dbReference type="ARBA" id="ARBA00022692"/>
    </source>
</evidence>
<dbReference type="InterPro" id="IPR025287">
    <property type="entry name" value="WAK_GUB"/>
</dbReference>
<proteinExistence type="predicted"/>
<evidence type="ECO:0000256" key="14">
    <source>
        <dbReference type="ARBA" id="ARBA00023170"/>
    </source>
</evidence>
<dbReference type="FunFam" id="1.10.510.10:FF:000590">
    <property type="entry name" value="PR5-like receptor kinase"/>
    <property type="match status" value="1"/>
</dbReference>
<keyword evidence="22" id="KW-1185">Reference proteome</keyword>
<dbReference type="GO" id="GO:0004674">
    <property type="term" value="F:protein serine/threonine kinase activity"/>
    <property type="evidence" value="ECO:0007669"/>
    <property type="project" value="UniProtKB-KW"/>
</dbReference>
<dbReference type="Gene3D" id="3.30.200.20">
    <property type="entry name" value="Phosphorylase Kinase, domain 1"/>
    <property type="match status" value="1"/>
</dbReference>